<dbReference type="InterPro" id="IPR025312">
    <property type="entry name" value="DUF4216"/>
</dbReference>
<dbReference type="Proteomes" id="UP000734854">
    <property type="component" value="Unassembled WGS sequence"/>
</dbReference>
<keyword evidence="3" id="KW-1185">Reference proteome</keyword>
<name>A0A8J5GM20_ZINOF</name>
<organism evidence="2 3">
    <name type="scientific">Zingiber officinale</name>
    <name type="common">Ginger</name>
    <name type="synonym">Amomum zingiber</name>
    <dbReference type="NCBI Taxonomy" id="94328"/>
    <lineage>
        <taxon>Eukaryota</taxon>
        <taxon>Viridiplantae</taxon>
        <taxon>Streptophyta</taxon>
        <taxon>Embryophyta</taxon>
        <taxon>Tracheophyta</taxon>
        <taxon>Spermatophyta</taxon>
        <taxon>Magnoliopsida</taxon>
        <taxon>Liliopsida</taxon>
        <taxon>Zingiberales</taxon>
        <taxon>Zingiberaceae</taxon>
        <taxon>Zingiber</taxon>
    </lineage>
</organism>
<dbReference type="EMBL" id="JACMSC010000009">
    <property type="protein sequence ID" value="KAG6506178.1"/>
    <property type="molecule type" value="Genomic_DNA"/>
</dbReference>
<feature type="domain" description="DUF4216" evidence="1">
    <location>
        <begin position="116"/>
        <end position="185"/>
    </location>
</feature>
<comment type="caution">
    <text evidence="2">The sequence shown here is derived from an EMBL/GenBank/DDBJ whole genome shotgun (WGS) entry which is preliminary data.</text>
</comment>
<evidence type="ECO:0000313" key="2">
    <source>
        <dbReference type="EMBL" id="KAG6506178.1"/>
    </source>
</evidence>
<protein>
    <recommendedName>
        <fullName evidence="1">DUF4216 domain-containing protein</fullName>
    </recommendedName>
</protein>
<reference evidence="2 3" key="1">
    <citation type="submission" date="2020-08" db="EMBL/GenBank/DDBJ databases">
        <title>Plant Genome Project.</title>
        <authorList>
            <person name="Zhang R.-G."/>
        </authorList>
    </citation>
    <scope>NUCLEOTIDE SEQUENCE [LARGE SCALE GENOMIC DNA]</scope>
    <source>
        <tissue evidence="2">Rhizome</tissue>
    </source>
</reference>
<evidence type="ECO:0000259" key="1">
    <source>
        <dbReference type="Pfam" id="PF13952"/>
    </source>
</evidence>
<dbReference type="PANTHER" id="PTHR48258:SF3">
    <property type="entry name" value="FK506-BINDING PROTEIN 4-LIKE ISOFORM X1"/>
    <property type="match status" value="1"/>
</dbReference>
<sequence length="238" mass="27197">MPVKEQASVAHEAAVALPGNEQPRLVWQIEDANLVEDDPVSNDLRSIARGPNVIGIRYEKFISNGFRFHTKEVERKRKTQNCGVTVRATTSSYSSVKDHNSVLSELDYYGILQNVIELDYGGGRKVVLFECEWVSKGKRLKLDEDGFVLANFKNVRHNNEPYILASQAMQVFYVEDQIDCDWHVIITTDARAKYKMQPMADVDTYLQSYMCNSEDCNEHEEVVWVRDDIAGVEIDNDL</sequence>
<dbReference type="PANTHER" id="PTHR48258">
    <property type="entry name" value="DUF4218 DOMAIN-CONTAINING PROTEIN-RELATED"/>
    <property type="match status" value="1"/>
</dbReference>
<dbReference type="AlphaFoldDB" id="A0A8J5GM20"/>
<proteinExistence type="predicted"/>
<gene>
    <name evidence="2" type="ORF">ZIOFF_031496</name>
</gene>
<accession>A0A8J5GM20</accession>
<dbReference type="Pfam" id="PF13952">
    <property type="entry name" value="DUF4216"/>
    <property type="match status" value="1"/>
</dbReference>
<evidence type="ECO:0000313" key="3">
    <source>
        <dbReference type="Proteomes" id="UP000734854"/>
    </source>
</evidence>